<dbReference type="Pfam" id="PF01910">
    <property type="entry name" value="Thiamine_BP"/>
    <property type="match status" value="1"/>
</dbReference>
<dbReference type="PANTHER" id="PTHR33777">
    <property type="entry name" value="UPF0045 PROTEIN ECM15"/>
    <property type="match status" value="1"/>
</dbReference>
<evidence type="ECO:0000256" key="1">
    <source>
        <dbReference type="ARBA" id="ARBA00010272"/>
    </source>
</evidence>
<sequence>MNNEIVNVSLQILPIGEEEISLERIDRVLEYIGSTGVKYLVGPMETTMEGPYHQLMDIVAKAQDICFKEGAGRVVSVIKVDAKKTGVTMDEKIKKYR</sequence>
<dbReference type="EMBL" id="CP071444">
    <property type="protein sequence ID" value="QSX08840.1"/>
    <property type="molecule type" value="Genomic_DNA"/>
</dbReference>
<dbReference type="InterPro" id="IPR002767">
    <property type="entry name" value="Thiamine_BP"/>
</dbReference>
<dbReference type="GO" id="GO:0005829">
    <property type="term" value="C:cytosol"/>
    <property type="evidence" value="ECO:0007669"/>
    <property type="project" value="TreeGrafter"/>
</dbReference>
<dbReference type="SUPFAM" id="SSF89957">
    <property type="entry name" value="MTH1187/YkoF-like"/>
    <property type="match status" value="1"/>
</dbReference>
<evidence type="ECO:0000313" key="4">
    <source>
        <dbReference type="Proteomes" id="UP000663499"/>
    </source>
</evidence>
<dbReference type="KEGG" id="alka:J0B03_01780"/>
<comment type="similarity">
    <text evidence="1">Belongs to the UPF0045 family.</text>
</comment>
<organism evidence="3 4">
    <name type="scientific">Alkalibacter rhizosphaerae</name>
    <dbReference type="NCBI Taxonomy" id="2815577"/>
    <lineage>
        <taxon>Bacteria</taxon>
        <taxon>Bacillati</taxon>
        <taxon>Bacillota</taxon>
        <taxon>Clostridia</taxon>
        <taxon>Eubacteriales</taxon>
        <taxon>Eubacteriaceae</taxon>
        <taxon>Alkalibacter</taxon>
    </lineage>
</organism>
<evidence type="ECO:0000313" key="3">
    <source>
        <dbReference type="EMBL" id="QSX08840.1"/>
    </source>
</evidence>
<reference evidence="3" key="1">
    <citation type="submission" date="2021-03" db="EMBL/GenBank/DDBJ databases">
        <title>Alkalibacter marinus sp. nov., isolated from tidal flat sediment.</title>
        <authorList>
            <person name="Namirimu T."/>
            <person name="Yang J.-A."/>
            <person name="Yang S.-H."/>
            <person name="Kim Y.-J."/>
            <person name="Kwon K.K."/>
        </authorList>
    </citation>
    <scope>NUCLEOTIDE SEQUENCE</scope>
    <source>
        <strain evidence="3">ES005</strain>
    </source>
</reference>
<name>A0A974XHM5_9FIRM</name>
<dbReference type="AlphaFoldDB" id="A0A974XHM5"/>
<keyword evidence="4" id="KW-1185">Reference proteome</keyword>
<proteinExistence type="inferred from homology"/>
<dbReference type="Gene3D" id="3.30.70.930">
    <property type="match status" value="1"/>
</dbReference>
<dbReference type="Proteomes" id="UP000663499">
    <property type="component" value="Chromosome"/>
</dbReference>
<gene>
    <name evidence="3" type="ORF">J0B03_01780</name>
</gene>
<evidence type="ECO:0000259" key="2">
    <source>
        <dbReference type="Pfam" id="PF01910"/>
    </source>
</evidence>
<dbReference type="PANTHER" id="PTHR33777:SF1">
    <property type="entry name" value="UPF0045 PROTEIN ECM15"/>
    <property type="match status" value="1"/>
</dbReference>
<accession>A0A974XHM5</accession>
<dbReference type="InterPro" id="IPR029756">
    <property type="entry name" value="MTH1187/YkoF-like"/>
</dbReference>
<protein>
    <submittedName>
        <fullName evidence="3">Thiamine-binding protein</fullName>
    </submittedName>
</protein>
<feature type="domain" description="Thiamine-binding protein" evidence="2">
    <location>
        <begin position="8"/>
        <end position="96"/>
    </location>
</feature>
<dbReference type="RefSeq" id="WP_207300181.1">
    <property type="nucleotide sequence ID" value="NZ_CP071444.1"/>
</dbReference>
<dbReference type="InterPro" id="IPR051614">
    <property type="entry name" value="UPF0045_domain"/>
</dbReference>